<keyword evidence="2" id="KW-1185">Reference proteome</keyword>
<dbReference type="Proteomes" id="UP001163105">
    <property type="component" value="Unassembled WGS sequence"/>
</dbReference>
<comment type="caution">
    <text evidence="1">The sequence shown here is derived from an EMBL/GenBank/DDBJ whole genome shotgun (WGS) entry which is preliminary data.</text>
</comment>
<name>A0AB34FPI0_9HYPO</name>
<proteinExistence type="predicted"/>
<sequence>MARSVSLDENGRPLFDTVLDFEEIQRAIDVVNYDTTRLLLYSVSDETGLSELLAASTGLYQGPSSNALLLPGQGTALSNALEICRTVDYFMQHSRASQGAMSLLSPLRVAYAHLCRVPLVSPWIRPVLADLATTKGFQIGEHILNMEMQTSSS</sequence>
<dbReference type="AlphaFoldDB" id="A0AB34FPI0"/>
<accession>A0AB34FPI0</accession>
<evidence type="ECO:0000313" key="2">
    <source>
        <dbReference type="Proteomes" id="UP001163105"/>
    </source>
</evidence>
<gene>
    <name evidence="1" type="ORF">O9K51_06832</name>
</gene>
<protein>
    <submittedName>
        <fullName evidence="1">C6 finger domain-containingprotein</fullName>
    </submittedName>
</protein>
<dbReference type="EMBL" id="JAQHRD010000005">
    <property type="protein sequence ID" value="KAJ6441038.1"/>
    <property type="molecule type" value="Genomic_DNA"/>
</dbReference>
<organism evidence="1 2">
    <name type="scientific">Purpureocillium lavendulum</name>
    <dbReference type="NCBI Taxonomy" id="1247861"/>
    <lineage>
        <taxon>Eukaryota</taxon>
        <taxon>Fungi</taxon>
        <taxon>Dikarya</taxon>
        <taxon>Ascomycota</taxon>
        <taxon>Pezizomycotina</taxon>
        <taxon>Sordariomycetes</taxon>
        <taxon>Hypocreomycetidae</taxon>
        <taxon>Hypocreales</taxon>
        <taxon>Ophiocordycipitaceae</taxon>
        <taxon>Purpureocillium</taxon>
    </lineage>
</organism>
<reference evidence="1" key="1">
    <citation type="submission" date="2023-01" db="EMBL/GenBank/DDBJ databases">
        <title>The growth and conidiation of Purpureocillium lavendulum are regulated by nitrogen source and histone H3K14 acetylation.</title>
        <authorList>
            <person name="Tang P."/>
            <person name="Han J."/>
            <person name="Zhang C."/>
            <person name="Tang P."/>
            <person name="Qi F."/>
            <person name="Zhang K."/>
            <person name="Liang L."/>
        </authorList>
    </citation>
    <scope>NUCLEOTIDE SEQUENCE</scope>
    <source>
        <strain evidence="1">YMF1.00683</strain>
    </source>
</reference>
<evidence type="ECO:0000313" key="1">
    <source>
        <dbReference type="EMBL" id="KAJ6441038.1"/>
    </source>
</evidence>